<evidence type="ECO:0000313" key="3">
    <source>
        <dbReference type="EMBL" id="CAL1162499.1"/>
    </source>
</evidence>
<proteinExistence type="predicted"/>
<feature type="region of interest" description="Disordered" evidence="1">
    <location>
        <begin position="236"/>
        <end position="275"/>
    </location>
</feature>
<protein>
    <submittedName>
        <fullName evidence="2">Uncharacterized protein</fullName>
    </submittedName>
</protein>
<dbReference type="Proteomes" id="UP001152797">
    <property type="component" value="Unassembled WGS sequence"/>
</dbReference>
<dbReference type="EMBL" id="CAMXCT010004446">
    <property type="protein sequence ID" value="CAI4009124.1"/>
    <property type="molecule type" value="Genomic_DNA"/>
</dbReference>
<dbReference type="EMBL" id="CAMXCT020004446">
    <property type="protein sequence ID" value="CAL1162499.1"/>
    <property type="molecule type" value="Genomic_DNA"/>
</dbReference>
<reference evidence="3" key="2">
    <citation type="submission" date="2024-04" db="EMBL/GenBank/DDBJ databases">
        <authorList>
            <person name="Chen Y."/>
            <person name="Shah S."/>
            <person name="Dougan E. K."/>
            <person name="Thang M."/>
            <person name="Chan C."/>
        </authorList>
    </citation>
    <scope>NUCLEOTIDE SEQUENCE [LARGE SCALE GENOMIC DNA]</scope>
</reference>
<gene>
    <name evidence="2" type="ORF">C1SCF055_LOCUS34497</name>
</gene>
<evidence type="ECO:0000313" key="2">
    <source>
        <dbReference type="EMBL" id="CAI4009124.1"/>
    </source>
</evidence>
<name>A0A9P1DHN2_9DINO</name>
<keyword evidence="4" id="KW-1185">Reference proteome</keyword>
<dbReference type="EMBL" id="CAMXCT030004446">
    <property type="protein sequence ID" value="CAL4796436.1"/>
    <property type="molecule type" value="Genomic_DNA"/>
</dbReference>
<reference evidence="2" key="1">
    <citation type="submission" date="2022-10" db="EMBL/GenBank/DDBJ databases">
        <authorList>
            <person name="Chen Y."/>
            <person name="Dougan E. K."/>
            <person name="Chan C."/>
            <person name="Rhodes N."/>
            <person name="Thang M."/>
        </authorList>
    </citation>
    <scope>NUCLEOTIDE SEQUENCE</scope>
</reference>
<sequence length="275" mass="30740">MCTVLIVEANGQRYKTQPLYLQNSVHSRMLRLVAALHMDAVYSNPTGIGTMQTHVLLPAVPHLARQDRPMFHAKDEDDAETIVDEADEDPATEAATSSTMAAQAEMVKELREAYPDEATKALGKSRDNLKKFQDAQAKHRSRWLTHLKALMETLSKQVEAFEKQQKDYANKIRDMQRNIQTTRRDLQKLNAQAAADHTSEAPPSIAEDEANADQVVDVEEDSLRAQVQDLLSKCLKHSSPAETVEIGSDGEEMDTSTERSSKRQRSVEHYGAVGK</sequence>
<feature type="region of interest" description="Disordered" evidence="1">
    <location>
        <begin position="190"/>
        <end position="209"/>
    </location>
</feature>
<comment type="caution">
    <text evidence="2">The sequence shown here is derived from an EMBL/GenBank/DDBJ whole genome shotgun (WGS) entry which is preliminary data.</text>
</comment>
<accession>A0A9P1DHN2</accession>
<evidence type="ECO:0000313" key="4">
    <source>
        <dbReference type="Proteomes" id="UP001152797"/>
    </source>
</evidence>
<organism evidence="2">
    <name type="scientific">Cladocopium goreaui</name>
    <dbReference type="NCBI Taxonomy" id="2562237"/>
    <lineage>
        <taxon>Eukaryota</taxon>
        <taxon>Sar</taxon>
        <taxon>Alveolata</taxon>
        <taxon>Dinophyceae</taxon>
        <taxon>Suessiales</taxon>
        <taxon>Symbiodiniaceae</taxon>
        <taxon>Cladocopium</taxon>
    </lineage>
</organism>
<feature type="compositionally biased region" description="Basic and acidic residues" evidence="1">
    <location>
        <begin position="256"/>
        <end position="268"/>
    </location>
</feature>
<evidence type="ECO:0000256" key="1">
    <source>
        <dbReference type="SAM" id="MobiDB-lite"/>
    </source>
</evidence>
<dbReference type="AlphaFoldDB" id="A0A9P1DHN2"/>